<dbReference type="OMA" id="ILETAWI"/>
<evidence type="ECO:0000256" key="2">
    <source>
        <dbReference type="ARBA" id="ARBA00008187"/>
    </source>
</evidence>
<comment type="caution">
    <text evidence="9">The sequence shown here is derived from an EMBL/GenBank/DDBJ whole genome shotgun (WGS) entry which is preliminary data.</text>
</comment>
<feature type="domain" description="GINS subunit" evidence="7">
    <location>
        <begin position="84"/>
        <end position="158"/>
    </location>
</feature>
<dbReference type="InterPro" id="IPR038749">
    <property type="entry name" value="Sld5_GINS_A"/>
</dbReference>
<dbReference type="GO" id="GO:0006261">
    <property type="term" value="P:DNA-templated DNA replication"/>
    <property type="evidence" value="ECO:0007669"/>
    <property type="project" value="InterPro"/>
</dbReference>
<dbReference type="InterPro" id="IPR036224">
    <property type="entry name" value="GINS_bundle-like_dom_sf"/>
</dbReference>
<dbReference type="STRING" id="52586.A0A0B1PG52"/>
<accession>A0A0B1PG52</accession>
<keyword evidence="4 6" id="KW-0235">DNA replication</keyword>
<comment type="subcellular location">
    <subcellularLocation>
        <location evidence="1 6">Nucleus</location>
    </subcellularLocation>
</comment>
<dbReference type="SUPFAM" id="SSF158573">
    <property type="entry name" value="GINS helical bundle-like"/>
    <property type="match status" value="1"/>
</dbReference>
<feature type="domain" description="DNA replication complex GINS protein SLD5 C-terminal" evidence="8">
    <location>
        <begin position="183"/>
        <end position="243"/>
    </location>
</feature>
<dbReference type="HOGENOM" id="CLU_071893_1_1_1"/>
<protein>
    <recommendedName>
        <fullName evidence="3 6">DNA replication complex GINS protein SLD5</fullName>
    </recommendedName>
</protein>
<dbReference type="Pfam" id="PF16922">
    <property type="entry name" value="SLD5_C"/>
    <property type="match status" value="1"/>
</dbReference>
<evidence type="ECO:0000313" key="9">
    <source>
        <dbReference type="EMBL" id="KHJ35846.1"/>
    </source>
</evidence>
<name>A0A0B1PG52_UNCNE</name>
<evidence type="ECO:0000259" key="7">
    <source>
        <dbReference type="Pfam" id="PF05916"/>
    </source>
</evidence>
<evidence type="ECO:0000256" key="3">
    <source>
        <dbReference type="ARBA" id="ARBA00014804"/>
    </source>
</evidence>
<keyword evidence="10" id="KW-1185">Reference proteome</keyword>
<dbReference type="InterPro" id="IPR021151">
    <property type="entry name" value="GINS_A"/>
</dbReference>
<gene>
    <name evidence="9" type="ORF">EV44_g4632</name>
</gene>
<evidence type="ECO:0000256" key="4">
    <source>
        <dbReference type="ARBA" id="ARBA00022705"/>
    </source>
</evidence>
<evidence type="ECO:0000256" key="5">
    <source>
        <dbReference type="ARBA" id="ARBA00023242"/>
    </source>
</evidence>
<sequence>MDISDILNQFDSPSLNNSNANGEDIVEQIGEVGPTGEEDQRALTRAWVNEKATTELLEWPQDGLIMRCRTRVKNQIDLVERLTGNMDPKTNFSLIIIQTDVERWKFLIRSYLRARLAKIQKFALHYLSSPELQAHLSQDESVYAVRYQQILHQHYLNSFLGKFPMNLRNLNDTAGGISMIESPDEEASIFVRGLGSRDGGDTVHVSGRGRNEDGEIGITRGEVVVAKWSDVRQFVKTGELELV</sequence>
<reference evidence="9 10" key="1">
    <citation type="journal article" date="2014" name="BMC Genomics">
        <title>Adaptive genomic structural variation in the grape powdery mildew pathogen, Erysiphe necator.</title>
        <authorList>
            <person name="Jones L."/>
            <person name="Riaz S."/>
            <person name="Morales-Cruz A."/>
            <person name="Amrine K.C."/>
            <person name="McGuire B."/>
            <person name="Gubler W.D."/>
            <person name="Walker M.A."/>
            <person name="Cantu D."/>
        </authorList>
    </citation>
    <scope>NUCLEOTIDE SEQUENCE [LARGE SCALE GENOMIC DNA]</scope>
    <source>
        <strain evidence="10">c</strain>
    </source>
</reference>
<dbReference type="PANTHER" id="PTHR21206">
    <property type="entry name" value="SLD5 PROTEIN"/>
    <property type="match status" value="1"/>
</dbReference>
<dbReference type="GO" id="GO:0000727">
    <property type="term" value="P:double-strand break repair via break-induced replication"/>
    <property type="evidence" value="ECO:0007669"/>
    <property type="project" value="TreeGrafter"/>
</dbReference>
<dbReference type="InterPro" id="IPR008591">
    <property type="entry name" value="GINS_Sld5"/>
</dbReference>
<comment type="function">
    <text evidence="6">The GINS complex plays an essential role in the initiation of DNA replication.</text>
</comment>
<dbReference type="GO" id="GO:0000811">
    <property type="term" value="C:GINS complex"/>
    <property type="evidence" value="ECO:0007669"/>
    <property type="project" value="UniProtKB-UniRule"/>
</dbReference>
<dbReference type="Gene3D" id="1.20.58.1030">
    <property type="match status" value="1"/>
</dbReference>
<dbReference type="PANTHER" id="PTHR21206:SF0">
    <property type="entry name" value="DNA REPLICATION COMPLEX GINS PROTEIN SLD5"/>
    <property type="match status" value="1"/>
</dbReference>
<dbReference type="EMBL" id="JNVN01000232">
    <property type="protein sequence ID" value="KHJ35846.1"/>
    <property type="molecule type" value="Genomic_DNA"/>
</dbReference>
<proteinExistence type="inferred from homology"/>
<organism evidence="9 10">
    <name type="scientific">Uncinula necator</name>
    <name type="common">Grape powdery mildew</name>
    <dbReference type="NCBI Taxonomy" id="52586"/>
    <lineage>
        <taxon>Eukaryota</taxon>
        <taxon>Fungi</taxon>
        <taxon>Dikarya</taxon>
        <taxon>Ascomycota</taxon>
        <taxon>Pezizomycotina</taxon>
        <taxon>Leotiomycetes</taxon>
        <taxon>Erysiphales</taxon>
        <taxon>Erysiphaceae</taxon>
        <taxon>Erysiphe</taxon>
    </lineage>
</organism>
<keyword evidence="5 6" id="KW-0539">Nucleus</keyword>
<evidence type="ECO:0000259" key="8">
    <source>
        <dbReference type="Pfam" id="PF16922"/>
    </source>
</evidence>
<dbReference type="CDD" id="cd11711">
    <property type="entry name" value="GINS_A_Sld5"/>
    <property type="match status" value="1"/>
</dbReference>
<dbReference type="PIRSF" id="PIRSF007764">
    <property type="entry name" value="Sld5"/>
    <property type="match status" value="1"/>
</dbReference>
<evidence type="ECO:0000313" key="10">
    <source>
        <dbReference type="Proteomes" id="UP000030854"/>
    </source>
</evidence>
<dbReference type="Proteomes" id="UP000030854">
    <property type="component" value="Unassembled WGS sequence"/>
</dbReference>
<evidence type="ECO:0000256" key="6">
    <source>
        <dbReference type="PIRNR" id="PIRNR007764"/>
    </source>
</evidence>
<dbReference type="InterPro" id="IPR031633">
    <property type="entry name" value="SLD5_C"/>
</dbReference>
<comment type="similarity">
    <text evidence="2 6">Belongs to the GINS4/SLD5 family.</text>
</comment>
<evidence type="ECO:0000256" key="1">
    <source>
        <dbReference type="ARBA" id="ARBA00004123"/>
    </source>
</evidence>
<dbReference type="AlphaFoldDB" id="A0A0B1PG52"/>
<dbReference type="Pfam" id="PF05916">
    <property type="entry name" value="Sld5"/>
    <property type="match status" value="1"/>
</dbReference>
<dbReference type="OrthoDB" id="338231at2759"/>